<evidence type="ECO:0008006" key="3">
    <source>
        <dbReference type="Google" id="ProtNLM"/>
    </source>
</evidence>
<evidence type="ECO:0000313" key="1">
    <source>
        <dbReference type="EMBL" id="HIV98332.1"/>
    </source>
</evidence>
<accession>A0A9D1PTJ1</accession>
<reference evidence="1" key="1">
    <citation type="journal article" date="2021" name="PeerJ">
        <title>Extensive microbial diversity within the chicken gut microbiome revealed by metagenomics and culture.</title>
        <authorList>
            <person name="Gilroy R."/>
            <person name="Ravi A."/>
            <person name="Getino M."/>
            <person name="Pursley I."/>
            <person name="Horton D.L."/>
            <person name="Alikhan N.F."/>
            <person name="Baker D."/>
            <person name="Gharbi K."/>
            <person name="Hall N."/>
            <person name="Watson M."/>
            <person name="Adriaenssens E.M."/>
            <person name="Foster-Nyarko E."/>
            <person name="Jarju S."/>
            <person name="Secka A."/>
            <person name="Antonio M."/>
            <person name="Oren A."/>
            <person name="Chaudhuri R.R."/>
            <person name="La Ragione R."/>
            <person name="Hildebrand F."/>
            <person name="Pallen M.J."/>
        </authorList>
    </citation>
    <scope>NUCLEOTIDE SEQUENCE</scope>
    <source>
        <strain evidence="1">Gambia11-129</strain>
    </source>
</reference>
<name>A0A9D1PTJ1_9SPIO</name>
<protein>
    <recommendedName>
        <fullName evidence="3">WxL domain-containing protein</fullName>
    </recommendedName>
</protein>
<evidence type="ECO:0000313" key="2">
    <source>
        <dbReference type="Proteomes" id="UP000823936"/>
    </source>
</evidence>
<dbReference type="Proteomes" id="UP000823936">
    <property type="component" value="Unassembled WGS sequence"/>
</dbReference>
<proteinExistence type="predicted"/>
<sequence length="222" mass="23735">MELKLEHNIMRKSVLVLLFILIFTFSLSAQDEGVTPVAETHESATATLSLNLTGENALESFQFGFVDGPVDSFTDTVNSSVSTQADSTTSVNAVSEIPLVIALNEKTAKTDEAKNYYIFWKIRSSKAYKGTLSWTDLSIESGSSLDTTVSFAGQAVGKGGVSAATNDAEKLLEVFSTSSENSSTSSYFETTGSQKFIVKTEEITKAGKYSATLTLTVTAIGN</sequence>
<dbReference type="EMBL" id="DXHU01000005">
    <property type="protein sequence ID" value="HIV98332.1"/>
    <property type="molecule type" value="Genomic_DNA"/>
</dbReference>
<organism evidence="1 2">
    <name type="scientific">Candidatus Ornithospirochaeta avicola</name>
    <dbReference type="NCBI Taxonomy" id="2840896"/>
    <lineage>
        <taxon>Bacteria</taxon>
        <taxon>Pseudomonadati</taxon>
        <taxon>Spirochaetota</taxon>
        <taxon>Spirochaetia</taxon>
        <taxon>Spirochaetales</taxon>
        <taxon>Spirochaetaceae</taxon>
        <taxon>Spirochaetaceae incertae sedis</taxon>
        <taxon>Candidatus Ornithospirochaeta</taxon>
    </lineage>
</organism>
<comment type="caution">
    <text evidence="1">The sequence shown here is derived from an EMBL/GenBank/DDBJ whole genome shotgun (WGS) entry which is preliminary data.</text>
</comment>
<gene>
    <name evidence="1" type="ORF">IAB12_00950</name>
</gene>
<dbReference type="AlphaFoldDB" id="A0A9D1PTJ1"/>
<reference evidence="1" key="2">
    <citation type="submission" date="2021-04" db="EMBL/GenBank/DDBJ databases">
        <authorList>
            <person name="Gilroy R."/>
        </authorList>
    </citation>
    <scope>NUCLEOTIDE SEQUENCE</scope>
    <source>
        <strain evidence="1">Gambia11-129</strain>
    </source>
</reference>